<name>A0A6B2KUZ3_9NEIS</name>
<dbReference type="InterPro" id="IPR035919">
    <property type="entry name" value="EAL_sf"/>
</dbReference>
<dbReference type="PROSITE" id="PS50883">
    <property type="entry name" value="EAL"/>
    <property type="match status" value="1"/>
</dbReference>
<gene>
    <name evidence="3" type="ORF">GZH52_14380</name>
</gene>
<dbReference type="Gene3D" id="3.20.20.450">
    <property type="entry name" value="EAL domain"/>
    <property type="match status" value="1"/>
</dbReference>
<dbReference type="InterPro" id="IPR001633">
    <property type="entry name" value="EAL_dom"/>
</dbReference>
<proteinExistence type="predicted"/>
<dbReference type="InterPro" id="IPR050706">
    <property type="entry name" value="Cyclic-di-GMP_PDE-like"/>
</dbReference>
<feature type="domain" description="EAL" evidence="2">
    <location>
        <begin position="259"/>
        <end position="512"/>
    </location>
</feature>
<dbReference type="CDD" id="cd01948">
    <property type="entry name" value="EAL"/>
    <property type="match status" value="1"/>
</dbReference>
<comment type="caution">
    <text evidence="3">The sequence shown here is derived from an EMBL/GenBank/DDBJ whole genome shotgun (WGS) entry which is preliminary data.</text>
</comment>
<keyword evidence="1" id="KW-0812">Transmembrane</keyword>
<dbReference type="SMART" id="SM00052">
    <property type="entry name" value="EAL"/>
    <property type="match status" value="1"/>
</dbReference>
<feature type="transmembrane region" description="Helical" evidence="1">
    <location>
        <begin position="236"/>
        <end position="256"/>
    </location>
</feature>
<feature type="transmembrane region" description="Helical" evidence="1">
    <location>
        <begin position="12"/>
        <end position="34"/>
    </location>
</feature>
<dbReference type="AlphaFoldDB" id="A0A6B2KUZ3"/>
<dbReference type="GO" id="GO:0071111">
    <property type="term" value="F:cyclic-guanylate-specific phosphodiesterase activity"/>
    <property type="evidence" value="ECO:0007669"/>
    <property type="project" value="InterPro"/>
</dbReference>
<keyword evidence="1" id="KW-0472">Membrane</keyword>
<keyword evidence="4" id="KW-1185">Reference proteome</keyword>
<organism evidence="3 4">
    <name type="scientific">Crenobacter caeni</name>
    <dbReference type="NCBI Taxonomy" id="2705474"/>
    <lineage>
        <taxon>Bacteria</taxon>
        <taxon>Pseudomonadati</taxon>
        <taxon>Pseudomonadota</taxon>
        <taxon>Betaproteobacteria</taxon>
        <taxon>Neisseriales</taxon>
        <taxon>Neisseriaceae</taxon>
        <taxon>Crenobacter</taxon>
    </lineage>
</organism>
<dbReference type="EMBL" id="JAAGAA010000014">
    <property type="protein sequence ID" value="NDV13958.1"/>
    <property type="molecule type" value="Genomic_DNA"/>
</dbReference>
<dbReference type="SUPFAM" id="SSF141868">
    <property type="entry name" value="EAL domain-like"/>
    <property type="match status" value="1"/>
</dbReference>
<evidence type="ECO:0000256" key="1">
    <source>
        <dbReference type="SAM" id="Phobius"/>
    </source>
</evidence>
<dbReference type="PANTHER" id="PTHR33121:SF80">
    <property type="entry name" value="CYCLIC DI-GMP PHOSPHODIESTERASE PDEL"/>
    <property type="match status" value="1"/>
</dbReference>
<dbReference type="PANTHER" id="PTHR33121">
    <property type="entry name" value="CYCLIC DI-GMP PHOSPHODIESTERASE PDEF"/>
    <property type="match status" value="1"/>
</dbReference>
<evidence type="ECO:0000313" key="3">
    <source>
        <dbReference type="EMBL" id="NDV13958.1"/>
    </source>
</evidence>
<dbReference type="Pfam" id="PF00563">
    <property type="entry name" value="EAL"/>
    <property type="match status" value="1"/>
</dbReference>
<dbReference type="Proteomes" id="UP000482578">
    <property type="component" value="Unassembled WGS sequence"/>
</dbReference>
<protein>
    <submittedName>
        <fullName evidence="3">EAL domain-containing protein</fullName>
    </submittedName>
</protein>
<keyword evidence="1" id="KW-1133">Transmembrane helix</keyword>
<sequence length="519" mass="58114">MLVHTNSKIKAVIISAAAGICVQIVGVTIIWNVFFRHVENHIQSEQANNLERFEDYIGGLRFAAEKAHVISLGLPKRGCELVIDELRLMLASMPNVNAIGVSDLSSGRMCGTTVGDAALTREVLKMQDGMYGALQFSDHNNVKSSYVYYRKMLGDYMAWALLPASKFSPKNGRHGNVKVLLGGQNLQTDRKQNQDSANQKHYSYSHEVSSAKYPIKILNQFTDAEMKYWFFDKCKWYLLSLLALSVSISVATLLFITRSLPIASLFTAGVENDEFEPCLQPIVDARTGRWVGAEVLISWPQAPSGARTPDIFIPMAENFGHIEDITWQAMRKTAHALRNMTCPDNFFISFNASRELISNPLFARECRHFLESFKANNNKPTLCIEITERDDSSSEIPYPALVDFSRMGVKFTVDNFGAGYSNIESLKTTNLIDKIKIGKIFIDQVDQFKNNILLDAIFSLAEAVKLNIIADGVKTEYQQKKLLEKRINIQQGPLYSPPIQASGFIAALQNNLIKTAMNN</sequence>
<reference evidence="3 4" key="1">
    <citation type="submission" date="2020-02" db="EMBL/GenBank/DDBJ databases">
        <authorList>
            <person name="Yang Z."/>
        </authorList>
    </citation>
    <scope>NUCLEOTIDE SEQUENCE [LARGE SCALE GENOMIC DNA]</scope>
    <source>
        <strain evidence="3 4">HX-7-9</strain>
    </source>
</reference>
<evidence type="ECO:0000313" key="4">
    <source>
        <dbReference type="Proteomes" id="UP000482578"/>
    </source>
</evidence>
<evidence type="ECO:0000259" key="2">
    <source>
        <dbReference type="PROSITE" id="PS50883"/>
    </source>
</evidence>
<accession>A0A6B2KUZ3</accession>